<sequence>MRCTYCGTELPVGALFCGECGRAVAQSQLPTGRLPRVQTPAVRTDVLGESSRPVAQPLVTPGSVLLCEQCGSLMAADDIFCGECGNVSRAVSDTFSRPRDTVVIDRIERVEAREMPVAREPDPAPPAVDVLPVAEALAPAEQSTPEQSSSGRESAGTPTPPTDAVAGPVAPTPSPQADAGDVEATRIVRRENGVRFVLQFSTGESFTVYGTGLIGRNPKVEPGEYVDQLVRVLDPSRSVSKTHLEFGQDDGSFWIVDRFSGNGTIVREPDSAPVRCEPNKRHRIMRGTRVEIGEQFFIVS</sequence>
<dbReference type="Proteomes" id="UP000321379">
    <property type="component" value="Unassembled WGS sequence"/>
</dbReference>
<reference evidence="4 5" key="1">
    <citation type="submission" date="2019-08" db="EMBL/GenBank/DDBJ databases">
        <title>Bacterial whole genome sequence for Glaciihabitans sp. CHu50b-6-2.</title>
        <authorList>
            <person name="Jin L."/>
        </authorList>
    </citation>
    <scope>NUCLEOTIDE SEQUENCE [LARGE SCALE GENOMIC DNA]</scope>
    <source>
        <strain evidence="4 5">CHu50b-6-2</strain>
    </source>
</reference>
<keyword evidence="1" id="KW-0597">Phosphoprotein</keyword>
<dbReference type="Pfam" id="PF12773">
    <property type="entry name" value="DZR"/>
    <property type="match status" value="1"/>
</dbReference>
<proteinExistence type="predicted"/>
<dbReference type="EMBL" id="VRMG01000013">
    <property type="protein sequence ID" value="TXN28520.1"/>
    <property type="molecule type" value="Genomic_DNA"/>
</dbReference>
<evidence type="ECO:0000259" key="3">
    <source>
        <dbReference type="PROSITE" id="PS50006"/>
    </source>
</evidence>
<comment type="caution">
    <text evidence="4">The sequence shown here is derived from an EMBL/GenBank/DDBJ whole genome shotgun (WGS) entry which is preliminary data.</text>
</comment>
<organism evidence="4 5">
    <name type="scientific">Lacisediminihabitans profunda</name>
    <dbReference type="NCBI Taxonomy" id="2594790"/>
    <lineage>
        <taxon>Bacteria</taxon>
        <taxon>Bacillati</taxon>
        <taxon>Actinomycetota</taxon>
        <taxon>Actinomycetes</taxon>
        <taxon>Micrococcales</taxon>
        <taxon>Microbacteriaceae</taxon>
        <taxon>Lacisediminihabitans</taxon>
    </lineage>
</organism>
<evidence type="ECO:0000256" key="2">
    <source>
        <dbReference type="SAM" id="MobiDB-lite"/>
    </source>
</evidence>
<dbReference type="AlphaFoldDB" id="A0A5C8UM25"/>
<keyword evidence="5" id="KW-1185">Reference proteome</keyword>
<dbReference type="PROSITE" id="PS50006">
    <property type="entry name" value="FHA_DOMAIN"/>
    <property type="match status" value="1"/>
</dbReference>
<feature type="compositionally biased region" description="Polar residues" evidence="2">
    <location>
        <begin position="141"/>
        <end position="152"/>
    </location>
</feature>
<accession>A0A5C8UM25</accession>
<evidence type="ECO:0000256" key="1">
    <source>
        <dbReference type="ARBA" id="ARBA00022553"/>
    </source>
</evidence>
<evidence type="ECO:0000313" key="4">
    <source>
        <dbReference type="EMBL" id="TXN28520.1"/>
    </source>
</evidence>
<dbReference type="RefSeq" id="WP_147784873.1">
    <property type="nucleotide sequence ID" value="NZ_VRMG01000013.1"/>
</dbReference>
<protein>
    <submittedName>
        <fullName evidence="4">FHA domain-containing protein</fullName>
    </submittedName>
</protein>
<evidence type="ECO:0000313" key="5">
    <source>
        <dbReference type="Proteomes" id="UP000321379"/>
    </source>
</evidence>
<dbReference type="InterPro" id="IPR000253">
    <property type="entry name" value="FHA_dom"/>
</dbReference>
<gene>
    <name evidence="4" type="ORF">FVP33_16915</name>
</gene>
<feature type="region of interest" description="Disordered" evidence="2">
    <location>
        <begin position="138"/>
        <end position="182"/>
    </location>
</feature>
<dbReference type="SUPFAM" id="SSF49879">
    <property type="entry name" value="SMAD/FHA domain"/>
    <property type="match status" value="1"/>
</dbReference>
<dbReference type="InterPro" id="IPR025874">
    <property type="entry name" value="DZR"/>
</dbReference>
<dbReference type="Pfam" id="PF00498">
    <property type="entry name" value="FHA"/>
    <property type="match status" value="1"/>
</dbReference>
<name>A0A5C8UM25_9MICO</name>
<dbReference type="Gene3D" id="2.60.200.20">
    <property type="match status" value="1"/>
</dbReference>
<feature type="domain" description="FHA" evidence="3">
    <location>
        <begin position="212"/>
        <end position="266"/>
    </location>
</feature>
<dbReference type="InterPro" id="IPR008984">
    <property type="entry name" value="SMAD_FHA_dom_sf"/>
</dbReference>